<gene>
    <name evidence="1" type="ORF">RPERSI_LOCUS27383</name>
</gene>
<name>A0ACA9S9T3_9GLOM</name>
<feature type="non-terminal residue" evidence="1">
    <location>
        <position position="1"/>
    </location>
</feature>
<dbReference type="EMBL" id="CAJVQC010096449">
    <property type="protein sequence ID" value="CAG8828988.1"/>
    <property type="molecule type" value="Genomic_DNA"/>
</dbReference>
<feature type="non-terminal residue" evidence="1">
    <location>
        <position position="119"/>
    </location>
</feature>
<evidence type="ECO:0000313" key="2">
    <source>
        <dbReference type="Proteomes" id="UP000789920"/>
    </source>
</evidence>
<proteinExistence type="predicted"/>
<comment type="caution">
    <text evidence="1">The sequence shown here is derived from an EMBL/GenBank/DDBJ whole genome shotgun (WGS) entry which is preliminary data.</text>
</comment>
<evidence type="ECO:0000313" key="1">
    <source>
        <dbReference type="EMBL" id="CAG8828988.1"/>
    </source>
</evidence>
<protein>
    <submittedName>
        <fullName evidence="1">35222_t:CDS:1</fullName>
    </submittedName>
</protein>
<reference evidence="1" key="1">
    <citation type="submission" date="2021-06" db="EMBL/GenBank/DDBJ databases">
        <authorList>
            <person name="Kallberg Y."/>
            <person name="Tangrot J."/>
            <person name="Rosling A."/>
        </authorList>
    </citation>
    <scope>NUCLEOTIDE SEQUENCE</scope>
    <source>
        <strain evidence="1">MA461A</strain>
    </source>
</reference>
<dbReference type="Proteomes" id="UP000789920">
    <property type="component" value="Unassembled WGS sequence"/>
</dbReference>
<keyword evidence="2" id="KW-1185">Reference proteome</keyword>
<accession>A0ACA9S9T3</accession>
<organism evidence="1 2">
    <name type="scientific">Racocetra persica</name>
    <dbReference type="NCBI Taxonomy" id="160502"/>
    <lineage>
        <taxon>Eukaryota</taxon>
        <taxon>Fungi</taxon>
        <taxon>Fungi incertae sedis</taxon>
        <taxon>Mucoromycota</taxon>
        <taxon>Glomeromycotina</taxon>
        <taxon>Glomeromycetes</taxon>
        <taxon>Diversisporales</taxon>
        <taxon>Gigasporaceae</taxon>
        <taxon>Racocetra</taxon>
    </lineage>
</organism>
<sequence>AISRTEVTAWPSEGSAETIEVSGHQEAQDPMTDMATRMKAYFDTAIQAATTSIMQNMQQFINQQAETQQEWNAQLIATINQRPTHVEQTNQRDDAHNALGIHPTSQQNEQGATNTRRDT</sequence>